<evidence type="ECO:0000256" key="1">
    <source>
        <dbReference type="SAM" id="MobiDB-lite"/>
    </source>
</evidence>
<keyword evidence="3" id="KW-1185">Reference proteome</keyword>
<name>A0A4Y2AJF1_ARAVE</name>
<proteinExistence type="predicted"/>
<feature type="non-terminal residue" evidence="2">
    <location>
        <position position="47"/>
    </location>
</feature>
<dbReference type="Proteomes" id="UP000499080">
    <property type="component" value="Unassembled WGS sequence"/>
</dbReference>
<gene>
    <name evidence="2" type="ORF">AVEN_92513_2</name>
</gene>
<accession>A0A4Y2AJF1</accession>
<organism evidence="2 3">
    <name type="scientific">Araneus ventricosus</name>
    <name type="common">Orbweaver spider</name>
    <name type="synonym">Epeira ventricosa</name>
    <dbReference type="NCBI Taxonomy" id="182803"/>
    <lineage>
        <taxon>Eukaryota</taxon>
        <taxon>Metazoa</taxon>
        <taxon>Ecdysozoa</taxon>
        <taxon>Arthropoda</taxon>
        <taxon>Chelicerata</taxon>
        <taxon>Arachnida</taxon>
        <taxon>Araneae</taxon>
        <taxon>Araneomorphae</taxon>
        <taxon>Entelegynae</taxon>
        <taxon>Araneoidea</taxon>
        <taxon>Araneidae</taxon>
        <taxon>Araneus</taxon>
    </lineage>
</organism>
<feature type="compositionally biased region" description="Basic and acidic residues" evidence="1">
    <location>
        <begin position="1"/>
        <end position="14"/>
    </location>
</feature>
<dbReference type="AlphaFoldDB" id="A0A4Y2AJF1"/>
<comment type="caution">
    <text evidence="2">The sequence shown here is derived from an EMBL/GenBank/DDBJ whole genome shotgun (WGS) entry which is preliminary data.</text>
</comment>
<reference evidence="2 3" key="1">
    <citation type="journal article" date="2019" name="Sci. Rep.">
        <title>Orb-weaving spider Araneus ventricosus genome elucidates the spidroin gene catalogue.</title>
        <authorList>
            <person name="Kono N."/>
            <person name="Nakamura H."/>
            <person name="Ohtoshi R."/>
            <person name="Moran D.A.P."/>
            <person name="Shinohara A."/>
            <person name="Yoshida Y."/>
            <person name="Fujiwara M."/>
            <person name="Mori M."/>
            <person name="Tomita M."/>
            <person name="Arakawa K."/>
        </authorList>
    </citation>
    <scope>NUCLEOTIDE SEQUENCE [LARGE SCALE GENOMIC DNA]</scope>
</reference>
<sequence length="47" mass="5814">MSQFNDRPDEEHWRGVKHMLRHLKGSKNRKMMSRRTRKQLQVYSDVD</sequence>
<evidence type="ECO:0000313" key="2">
    <source>
        <dbReference type="EMBL" id="GBL79305.1"/>
    </source>
</evidence>
<dbReference type="EMBL" id="BGPR01000018">
    <property type="protein sequence ID" value="GBL79305.1"/>
    <property type="molecule type" value="Genomic_DNA"/>
</dbReference>
<feature type="compositionally biased region" description="Basic residues" evidence="1">
    <location>
        <begin position="15"/>
        <end position="38"/>
    </location>
</feature>
<evidence type="ECO:0000313" key="3">
    <source>
        <dbReference type="Proteomes" id="UP000499080"/>
    </source>
</evidence>
<feature type="region of interest" description="Disordered" evidence="1">
    <location>
        <begin position="1"/>
        <end position="47"/>
    </location>
</feature>
<protein>
    <submittedName>
        <fullName evidence="2">Uncharacterized protein</fullName>
    </submittedName>
</protein>